<evidence type="ECO:0008006" key="4">
    <source>
        <dbReference type="Google" id="ProtNLM"/>
    </source>
</evidence>
<dbReference type="OrthoDB" id="1667378at2"/>
<proteinExistence type="predicted"/>
<accession>N2B8J1</accession>
<sequence length="134" mass="14665">MSKMSNLSNVLDEMIQYGQGMIASAEELKRCGDGLIKVATEIKDAFSTEEPAKETKPVKKSADLPKEETAPEEVPVEKTYSFTDVRGALAAKSKEGFKEEVKKLISKYEAEKLSDINPDDYAALMKDVEGLGNG</sequence>
<dbReference type="AlphaFoldDB" id="N2B8J1"/>
<dbReference type="EMBL" id="AQFT01000041">
    <property type="protein sequence ID" value="EMZ33079.1"/>
    <property type="molecule type" value="Genomic_DNA"/>
</dbReference>
<evidence type="ECO:0000256" key="1">
    <source>
        <dbReference type="SAM" id="MobiDB-lite"/>
    </source>
</evidence>
<reference evidence="2 3" key="1">
    <citation type="journal article" date="2014" name="Genome Announc.">
        <title>Draft genome sequences of the altered schaedler flora, a defined bacterial community from gnotobiotic mice.</title>
        <authorList>
            <person name="Wannemuehler M.J."/>
            <person name="Overstreet A.M."/>
            <person name="Ward D.V."/>
            <person name="Phillips G.J."/>
        </authorList>
    </citation>
    <scope>NUCLEOTIDE SEQUENCE [LARGE SCALE GENOMIC DNA]</scope>
    <source>
        <strain evidence="2 3">ASF492</strain>
    </source>
</reference>
<protein>
    <recommendedName>
        <fullName evidence="4">rRNA biogenesis protein rrp5</fullName>
    </recommendedName>
</protein>
<dbReference type="HOGENOM" id="CLU_138436_0_0_9"/>
<gene>
    <name evidence="2" type="ORF">C823_01497</name>
</gene>
<keyword evidence="3" id="KW-1185">Reference proteome</keyword>
<dbReference type="STRING" id="1235802.C823_01497"/>
<comment type="caution">
    <text evidence="2">The sequence shown here is derived from an EMBL/GenBank/DDBJ whole genome shotgun (WGS) entry which is preliminary data.</text>
</comment>
<evidence type="ECO:0000313" key="2">
    <source>
        <dbReference type="EMBL" id="EMZ33079.1"/>
    </source>
</evidence>
<name>N2B8J1_9FIRM</name>
<feature type="region of interest" description="Disordered" evidence="1">
    <location>
        <begin position="47"/>
        <end position="74"/>
    </location>
</feature>
<evidence type="ECO:0000313" key="3">
    <source>
        <dbReference type="Proteomes" id="UP000012589"/>
    </source>
</evidence>
<dbReference type="Proteomes" id="UP000012589">
    <property type="component" value="Unassembled WGS sequence"/>
</dbReference>
<dbReference type="PATRIC" id="fig|1235802.3.peg.1594"/>
<organism evidence="2 3">
    <name type="scientific">Eubacterium plexicaudatum ASF492</name>
    <dbReference type="NCBI Taxonomy" id="1235802"/>
    <lineage>
        <taxon>Bacteria</taxon>
        <taxon>Bacillati</taxon>
        <taxon>Bacillota</taxon>
        <taxon>Clostridia</taxon>
        <taxon>Eubacteriales</taxon>
        <taxon>Eubacteriaceae</taxon>
        <taxon>Eubacterium</taxon>
    </lineage>
</organism>
<dbReference type="eggNOG" id="ENOG503315A">
    <property type="taxonomic scope" value="Bacteria"/>
</dbReference>
<feature type="compositionally biased region" description="Basic and acidic residues" evidence="1">
    <location>
        <begin position="47"/>
        <end position="69"/>
    </location>
</feature>